<comment type="catalytic activity">
    <reaction evidence="1">
        <text>S-ubiquitinyl-[E2 ubiquitin-conjugating enzyme]-L-cysteine + [acceptor protein]-L-lysine = [E2 ubiquitin-conjugating enzyme]-L-cysteine + N(6)-ubiquitinyl-[acceptor protein]-L-lysine.</text>
        <dbReference type="EC" id="2.3.2.26"/>
    </reaction>
</comment>
<evidence type="ECO:0000256" key="4">
    <source>
        <dbReference type="ARBA" id="ARBA00022679"/>
    </source>
</evidence>
<evidence type="ECO:0000313" key="8">
    <source>
        <dbReference type="Proteomes" id="UP000887566"/>
    </source>
</evidence>
<keyword evidence="5 6" id="KW-0833">Ubl conjugation pathway</keyword>
<feature type="domain" description="HECT" evidence="7">
    <location>
        <begin position="696"/>
        <end position="865"/>
    </location>
</feature>
<dbReference type="InterPro" id="IPR000048">
    <property type="entry name" value="IQ_motif_EF-hand-BS"/>
</dbReference>
<evidence type="ECO:0000313" key="9">
    <source>
        <dbReference type="WBParaSite" id="PSAMB.scaffold6603size9136.g28805.t1"/>
    </source>
</evidence>
<organism evidence="8 9">
    <name type="scientific">Plectus sambesii</name>
    <dbReference type="NCBI Taxonomy" id="2011161"/>
    <lineage>
        <taxon>Eukaryota</taxon>
        <taxon>Metazoa</taxon>
        <taxon>Ecdysozoa</taxon>
        <taxon>Nematoda</taxon>
        <taxon>Chromadorea</taxon>
        <taxon>Plectida</taxon>
        <taxon>Plectina</taxon>
        <taxon>Plectoidea</taxon>
        <taxon>Plectidae</taxon>
        <taxon>Plectus</taxon>
    </lineage>
</organism>
<dbReference type="PROSITE" id="PS50096">
    <property type="entry name" value="IQ"/>
    <property type="match status" value="1"/>
</dbReference>
<comment type="pathway">
    <text evidence="2">Protein modification; protein ubiquitination.</text>
</comment>
<evidence type="ECO:0000256" key="2">
    <source>
        <dbReference type="ARBA" id="ARBA00004906"/>
    </source>
</evidence>
<dbReference type="GO" id="GO:0006511">
    <property type="term" value="P:ubiquitin-dependent protein catabolic process"/>
    <property type="evidence" value="ECO:0007669"/>
    <property type="project" value="TreeGrafter"/>
</dbReference>
<evidence type="ECO:0000256" key="3">
    <source>
        <dbReference type="ARBA" id="ARBA00012485"/>
    </source>
</evidence>
<dbReference type="WBParaSite" id="PSAMB.scaffold6603size9136.g28805.t1">
    <property type="protein sequence ID" value="PSAMB.scaffold6603size9136.g28805.t1"/>
    <property type="gene ID" value="PSAMB.scaffold6603size9136.g28805"/>
</dbReference>
<keyword evidence="4" id="KW-0808">Transferase</keyword>
<dbReference type="Pfam" id="PF00632">
    <property type="entry name" value="HECT"/>
    <property type="match status" value="1"/>
</dbReference>
<name>A0A914X9I1_9BILA</name>
<evidence type="ECO:0000256" key="1">
    <source>
        <dbReference type="ARBA" id="ARBA00000885"/>
    </source>
</evidence>
<dbReference type="Proteomes" id="UP000887566">
    <property type="component" value="Unplaced"/>
</dbReference>
<comment type="caution">
    <text evidence="6">Lacks conserved residue(s) required for the propagation of feature annotation.</text>
</comment>
<reference evidence="9" key="1">
    <citation type="submission" date="2022-11" db="UniProtKB">
        <authorList>
            <consortium name="WormBaseParasite"/>
        </authorList>
    </citation>
    <scope>IDENTIFICATION</scope>
</reference>
<dbReference type="Gene3D" id="3.90.1750.10">
    <property type="entry name" value="Hect, E3 ligase catalytic domains"/>
    <property type="match status" value="1"/>
</dbReference>
<keyword evidence="8" id="KW-1185">Reference proteome</keyword>
<dbReference type="PANTHER" id="PTHR45700:SF3">
    <property type="entry name" value="UBIQUITIN-PROTEIN LIGASE E3B"/>
    <property type="match status" value="1"/>
</dbReference>
<dbReference type="InterPro" id="IPR000569">
    <property type="entry name" value="HECT_dom"/>
</dbReference>
<dbReference type="InterPro" id="IPR035983">
    <property type="entry name" value="Hect_E3_ubiquitin_ligase"/>
</dbReference>
<sequence>MLPLTDERAEFLRRTQLERDKREVEQKREAAVVKIQSVVRRFLTRRRLAKQIRTDFDAVFARFVDLDKTTELPPVVNAFKTGRALFLCYDWKIDRERIAQLCRFLIISCDSVDAKTSCVSLSLSKDHIGRWARFLRIFLWECCTKLPLLQADKSADLKLIGLLLHTVVCFSTCNGWALLRGKQGEALKPALNQFCAKIVSQLVANGMYSQLGTLLFRSLCRKKASLRPETLKALIVILLRPLLNENFSEDRLCDFVVSVLTAPALLIHLSQESITLLLTNNLFERTINVLLMDRYSRRIFDRLDGVTSLNLLANLIHMSTFDRKVMVENLLDFTNVVSRLLEKCHNYVVASGKKSQTNHWHPIFGWYSQRLDEGVQCTMPLISTQLQHLWSKQTVQCLFRDLTSMIPALDTPQSPDSSNGKDLSVSVRNLLRKIGTKQPFNAKSFKKFGTPEATLTALVCSLYQSALTTFVQLHTDILSGLCREDFLLPKLWRFIASNGTDNGLKAYLDLLAETQSALCPEFAILTLFADGASCIISILDETELYEQQKPFSIDELTAMARFGNMFCFRVVWDGVLDRKSWTNKALFNAVYHLTMVVYNRDCHRNFIKDPKFWLIKESRSNFLMSEFEKNNERAVFLLQRMPHIVPHKERIVLFRKYVRADKESNGLVGDDVMSTLITVQRGRIIEDGYRQLSQLSNNTLKGVIRVKFVNEQGLDEAGIDQDGVFKEFLEQTIQKVFDPSLNLFKSTEEGRLYASPTSAIHENHLALFDFVGRMLGKAMYEGIVVDVSFTSSFLASLLGRRFSPFDELSSLDPDLYKSLTFVKHYDGDVADLELTFSVDEEIMGQMCTFDLLPGGRTIQVTNENK</sequence>
<dbReference type="GO" id="GO:0000209">
    <property type="term" value="P:protein polyubiquitination"/>
    <property type="evidence" value="ECO:0007669"/>
    <property type="project" value="InterPro"/>
</dbReference>
<dbReference type="GO" id="GO:0061630">
    <property type="term" value="F:ubiquitin protein ligase activity"/>
    <property type="evidence" value="ECO:0007669"/>
    <property type="project" value="UniProtKB-EC"/>
</dbReference>
<protein>
    <recommendedName>
        <fullName evidence="3">HECT-type E3 ubiquitin transferase</fullName>
        <ecNumber evidence="3">2.3.2.26</ecNumber>
    </recommendedName>
</protein>
<dbReference type="SMART" id="SM00119">
    <property type="entry name" value="HECTc"/>
    <property type="match status" value="1"/>
</dbReference>
<dbReference type="PROSITE" id="PS50237">
    <property type="entry name" value="HECT"/>
    <property type="match status" value="1"/>
</dbReference>
<evidence type="ECO:0000256" key="5">
    <source>
        <dbReference type="ARBA" id="ARBA00022786"/>
    </source>
</evidence>
<dbReference type="EC" id="2.3.2.26" evidence="3"/>
<dbReference type="InterPro" id="IPR044611">
    <property type="entry name" value="E3A/B/C-like"/>
</dbReference>
<dbReference type="SUPFAM" id="SSF56204">
    <property type="entry name" value="Hect, E3 ligase catalytic domain"/>
    <property type="match status" value="1"/>
</dbReference>
<dbReference type="Pfam" id="PF00612">
    <property type="entry name" value="IQ"/>
    <property type="match status" value="1"/>
</dbReference>
<proteinExistence type="predicted"/>
<accession>A0A914X9I1</accession>
<dbReference type="AlphaFoldDB" id="A0A914X9I1"/>
<evidence type="ECO:0000259" key="7">
    <source>
        <dbReference type="PROSITE" id="PS50237"/>
    </source>
</evidence>
<dbReference type="PANTHER" id="PTHR45700">
    <property type="entry name" value="UBIQUITIN-PROTEIN LIGASE E3C"/>
    <property type="match status" value="1"/>
</dbReference>
<evidence type="ECO:0000256" key="6">
    <source>
        <dbReference type="PROSITE-ProRule" id="PRU00104"/>
    </source>
</evidence>